<dbReference type="HOGENOM" id="CLU_199465_0_0_2"/>
<comment type="cofactor">
    <cofactor evidence="5">
        <name>Zn(2+)</name>
        <dbReference type="ChEBI" id="CHEBI:29105"/>
    </cofactor>
    <text evidence="5">Binds 1 zinc ion per subunit.</text>
</comment>
<keyword evidence="3 5" id="KW-0689">Ribosomal protein</keyword>
<dbReference type="RefSeq" id="WP_048090934.1">
    <property type="nucleotide sequence ID" value="NZ_CP009552.1"/>
</dbReference>
<dbReference type="EMBL" id="CP087714">
    <property type="protein sequence ID" value="XAT63355.1"/>
    <property type="molecule type" value="Genomic_DNA"/>
</dbReference>
<dbReference type="Proteomes" id="UP001492541">
    <property type="component" value="Chromosome"/>
</dbReference>
<evidence type="ECO:0000256" key="1">
    <source>
        <dbReference type="ARBA" id="ARBA00010919"/>
    </source>
</evidence>
<dbReference type="GO" id="GO:0003735">
    <property type="term" value="F:structural constituent of ribosome"/>
    <property type="evidence" value="ECO:0007669"/>
    <property type="project" value="InterPro"/>
</dbReference>
<dbReference type="eggNOG" id="arCOG04108">
    <property type="taxonomic scope" value="Archaea"/>
</dbReference>
<dbReference type="AlphaFoldDB" id="A0A0A7GF63"/>
<dbReference type="SUPFAM" id="SSF57829">
    <property type="entry name" value="Zn-binding ribosomal proteins"/>
    <property type="match status" value="1"/>
</dbReference>
<keyword evidence="2 5" id="KW-0862">Zinc</keyword>
<comment type="subunit">
    <text evidence="5">Part of the 30S ribosomal subunit.</text>
</comment>
<dbReference type="KEGG" id="gac:GACE_0524"/>
<keyword evidence="5" id="KW-0479">Metal-binding</keyword>
<evidence type="ECO:0000256" key="2">
    <source>
        <dbReference type="ARBA" id="ARBA00022833"/>
    </source>
</evidence>
<keyword evidence="9" id="KW-1185">Reference proteome</keyword>
<comment type="similarity">
    <text evidence="1 5">Belongs to the eukaryotic ribosomal protein eS27 family.</text>
</comment>
<dbReference type="STRING" id="565033.GACE_0524"/>
<reference evidence="6 8" key="1">
    <citation type="journal article" date="2015" name="Appl. Environ. Microbiol.">
        <title>The Geoglobus acetivorans genome: Fe(III) reduction, acetate utilization, autotrophic growth, and degradation of aromatic compounds in a hyperthermophilic archaeon.</title>
        <authorList>
            <person name="Mardanov A.V."/>
            <person name="Slododkina G.B."/>
            <person name="Slobodkin A.I."/>
            <person name="Beletsky A.V."/>
            <person name="Gavrilov S.N."/>
            <person name="Kublanov I.V."/>
            <person name="Bonch-Osmolovskaya E.A."/>
            <person name="Skryabin K.G."/>
            <person name="Ravin N.V."/>
        </authorList>
    </citation>
    <scope>NUCLEOTIDE SEQUENCE [LARGE SCALE GENOMIC DNA]</scope>
    <source>
        <strain evidence="6 8">SBH6</strain>
    </source>
</reference>
<evidence type="ECO:0000313" key="8">
    <source>
        <dbReference type="Proteomes" id="UP000030624"/>
    </source>
</evidence>
<dbReference type="Gene3D" id="2.20.25.100">
    <property type="entry name" value="Zn-binding ribosomal proteins"/>
    <property type="match status" value="1"/>
</dbReference>
<dbReference type="GO" id="GO:0008270">
    <property type="term" value="F:zinc ion binding"/>
    <property type="evidence" value="ECO:0007669"/>
    <property type="project" value="UniProtKB-UniRule"/>
</dbReference>
<dbReference type="InterPro" id="IPR011332">
    <property type="entry name" value="Ribosomal_zn-bd"/>
</dbReference>
<feature type="binding site" evidence="5">
    <location>
        <position position="31"/>
    </location>
    <ligand>
        <name>Zn(2+)</name>
        <dbReference type="ChEBI" id="CHEBI:29105"/>
    </ligand>
</feature>
<feature type="binding site" evidence="5">
    <location>
        <position position="12"/>
    </location>
    <ligand>
        <name>Zn(2+)</name>
        <dbReference type="ChEBI" id="CHEBI:29105"/>
    </ligand>
</feature>
<keyword evidence="4 5" id="KW-0687">Ribonucleoprotein</keyword>
<organism evidence="6 8">
    <name type="scientific">Geoglobus acetivorans</name>
    <dbReference type="NCBI Taxonomy" id="565033"/>
    <lineage>
        <taxon>Archaea</taxon>
        <taxon>Methanobacteriati</taxon>
        <taxon>Methanobacteriota</taxon>
        <taxon>Archaeoglobi</taxon>
        <taxon>Archaeoglobales</taxon>
        <taxon>Archaeoglobaceae</taxon>
        <taxon>Geoglobus</taxon>
    </lineage>
</organism>
<dbReference type="Proteomes" id="UP000030624">
    <property type="component" value="Chromosome"/>
</dbReference>
<proteinExistence type="inferred from homology"/>
<evidence type="ECO:0000313" key="7">
    <source>
        <dbReference type="EMBL" id="XAT63355.1"/>
    </source>
</evidence>
<keyword evidence="5" id="KW-0863">Zinc-finger</keyword>
<accession>A0A0A7GF63</accession>
<dbReference type="EMBL" id="CP009552">
    <property type="protein sequence ID" value="AIY89577.1"/>
    <property type="molecule type" value="Genomic_DNA"/>
</dbReference>
<dbReference type="InterPro" id="IPR023407">
    <property type="entry name" value="Ribosomal_eS27_Zn-bd_dom_sf"/>
</dbReference>
<feature type="binding site" evidence="5">
    <location>
        <position position="9"/>
    </location>
    <ligand>
        <name>Zn(2+)</name>
        <dbReference type="ChEBI" id="CHEBI:29105"/>
    </ligand>
</feature>
<evidence type="ECO:0000313" key="9">
    <source>
        <dbReference type="Proteomes" id="UP001492541"/>
    </source>
</evidence>
<dbReference type="NCBIfam" id="NF001629">
    <property type="entry name" value="PRK00415.1"/>
    <property type="match status" value="1"/>
</dbReference>
<dbReference type="GeneID" id="90449796"/>
<dbReference type="GO" id="GO:0006412">
    <property type="term" value="P:translation"/>
    <property type="evidence" value="ECO:0007669"/>
    <property type="project" value="UniProtKB-UniRule"/>
</dbReference>
<dbReference type="Pfam" id="PF01667">
    <property type="entry name" value="Ribosomal_S27e"/>
    <property type="match status" value="1"/>
</dbReference>
<reference evidence="7 9" key="2">
    <citation type="submission" date="2021-11" db="EMBL/GenBank/DDBJ databases">
        <title>Whole genome of Geoglobus acetivorans.</title>
        <authorList>
            <person name="Liu D."/>
        </authorList>
    </citation>
    <scope>NUCLEOTIDE SEQUENCE [LARGE SCALE GENOMIC DNA]</scope>
    <source>
        <strain evidence="7 9">SBH6</strain>
    </source>
</reference>
<gene>
    <name evidence="5" type="primary">rps27e</name>
    <name evidence="6" type="ORF">GACE_0524</name>
    <name evidence="7" type="ORF">LPQ35_08850</name>
</gene>
<dbReference type="GO" id="GO:1990904">
    <property type="term" value="C:ribonucleoprotein complex"/>
    <property type="evidence" value="ECO:0007669"/>
    <property type="project" value="UniProtKB-KW"/>
</dbReference>
<evidence type="ECO:0000313" key="6">
    <source>
        <dbReference type="EMBL" id="AIY89577.1"/>
    </source>
</evidence>
<dbReference type="GO" id="GO:0005840">
    <property type="term" value="C:ribosome"/>
    <property type="evidence" value="ECO:0007669"/>
    <property type="project" value="UniProtKB-KW"/>
</dbReference>
<dbReference type="HAMAP" id="MF_00371">
    <property type="entry name" value="Ribosomal_eS27"/>
    <property type="match status" value="1"/>
</dbReference>
<protein>
    <recommendedName>
        <fullName evidence="5">Small ribosomal subunit protein eS27</fullName>
    </recommendedName>
</protein>
<evidence type="ECO:0000256" key="5">
    <source>
        <dbReference type="HAMAP-Rule" id="MF_00371"/>
    </source>
</evidence>
<evidence type="ECO:0000256" key="4">
    <source>
        <dbReference type="ARBA" id="ARBA00023274"/>
    </source>
</evidence>
<dbReference type="InterPro" id="IPR000592">
    <property type="entry name" value="Ribosomal_eS27"/>
</dbReference>
<evidence type="ECO:0000256" key="3">
    <source>
        <dbReference type="ARBA" id="ARBA00022980"/>
    </source>
</evidence>
<name>A0A0A7GF63_GEOAI</name>
<feature type="zinc finger region" description="C4-type" evidence="5">
    <location>
        <begin position="9"/>
        <end position="31"/>
    </location>
</feature>
<sequence>MNRFLKVKCPDCENEQVVFERASTYVKCLVCGRTLLEPTGGKARLKAEVLQAFV</sequence>
<feature type="binding site" evidence="5">
    <location>
        <position position="28"/>
    </location>
    <ligand>
        <name>Zn(2+)</name>
        <dbReference type="ChEBI" id="CHEBI:29105"/>
    </ligand>
</feature>